<keyword evidence="1" id="KW-0812">Transmembrane</keyword>
<dbReference type="GO" id="GO:0022857">
    <property type="term" value="F:transmembrane transporter activity"/>
    <property type="evidence" value="ECO:0007669"/>
    <property type="project" value="InterPro"/>
</dbReference>
<dbReference type="GO" id="GO:0016020">
    <property type="term" value="C:membrane"/>
    <property type="evidence" value="ECO:0007669"/>
    <property type="project" value="InterPro"/>
</dbReference>
<sequence>MIQARNQLLAEAAKSPALNMVRPNGMNDEPQFQILIDDEKVQALKLSMSDVDNIMSAAWGSMYVNDFNDRGRVKKVYI</sequence>
<dbReference type="AlphaFoldDB" id="A0A7U9P000"/>
<keyword evidence="2" id="KW-1133">Transmembrane helix</keyword>
<evidence type="ECO:0000313" key="3">
    <source>
        <dbReference type="EMBL" id="ESP07264.1"/>
    </source>
</evidence>
<proteinExistence type="predicted"/>
<reference evidence="3 4" key="1">
    <citation type="submission" date="2013-08" db="EMBL/GenBank/DDBJ databases">
        <title>The Genome Sequence of Escherichia coli HVH 36 (4-5675286).</title>
        <authorList>
            <consortium name="The Broad Institute Genome Sequencing Platform"/>
            <consortium name="The Broad Institute Genome Sequencing Center for Infectious Disease"/>
            <person name="Feldgarden M."/>
            <person name="Frimodt-Moller N."/>
            <person name="Leihof R.F."/>
            <person name="Rasmussen L."/>
            <person name="Young S.K."/>
            <person name="Zeng Q."/>
            <person name="Gargeya S."/>
            <person name="Fitzgerald M."/>
            <person name="Abouelleil A."/>
            <person name="Alvarado L."/>
            <person name="Berlin A.M."/>
            <person name="Chapman S.B."/>
            <person name="Gainer-Dewar J."/>
            <person name="Goldberg J."/>
            <person name="Gnerre S."/>
            <person name="Griggs A."/>
            <person name="Gujja S."/>
            <person name="Hansen M."/>
            <person name="Howarth C."/>
            <person name="Imamovic A."/>
            <person name="Ireland A."/>
            <person name="Larimer J."/>
            <person name="McCowan C."/>
            <person name="Murphy C."/>
            <person name="Pearson M."/>
            <person name="Poon T."/>
            <person name="Priest M."/>
            <person name="Roberts A."/>
            <person name="Saif S."/>
            <person name="Shea T."/>
            <person name="Sykes S."/>
            <person name="Wortman J."/>
            <person name="Nusbaum C."/>
            <person name="Birren B."/>
        </authorList>
    </citation>
    <scope>NUCLEOTIDE SEQUENCE [LARGE SCALE GENOMIC DNA]</scope>
    <source>
        <strain evidence="4">HVH 36 (4-5675286)</strain>
    </source>
</reference>
<accession>A0A7U9P000</accession>
<evidence type="ECO:0000313" key="4">
    <source>
        <dbReference type="Proteomes" id="UP000017766"/>
    </source>
</evidence>
<dbReference type="InterPro" id="IPR001036">
    <property type="entry name" value="Acrflvin-R"/>
</dbReference>
<keyword evidence="2" id="KW-0472">Membrane</keyword>
<protein>
    <submittedName>
        <fullName evidence="3">Uncharacterized protein</fullName>
    </submittedName>
</protein>
<comment type="caution">
    <text evidence="3">The sequence shown here is derived from an EMBL/GenBank/DDBJ whole genome shotgun (WGS) entry which is preliminary data.</text>
</comment>
<dbReference type="Pfam" id="PF00873">
    <property type="entry name" value="ACR_tran"/>
    <property type="match status" value="1"/>
</dbReference>
<dbReference type="Proteomes" id="UP000017766">
    <property type="component" value="Unassembled WGS sequence"/>
</dbReference>
<name>A0A7U9P000_ECOLX</name>
<dbReference type="InterPro" id="IPR027463">
    <property type="entry name" value="AcrB_DN_DC_subdom"/>
</dbReference>
<dbReference type="EMBL" id="AYLQ01000033">
    <property type="protein sequence ID" value="ESP07264.1"/>
    <property type="molecule type" value="Genomic_DNA"/>
</dbReference>
<evidence type="ECO:0000256" key="1">
    <source>
        <dbReference type="ARBA" id="ARBA00022692"/>
    </source>
</evidence>
<organism evidence="3 4">
    <name type="scientific">Escherichia coli HVH 36</name>
    <name type="common">4-5675286</name>
    <dbReference type="NCBI Taxonomy" id="1280986"/>
    <lineage>
        <taxon>Bacteria</taxon>
        <taxon>Pseudomonadati</taxon>
        <taxon>Pseudomonadota</taxon>
        <taxon>Gammaproteobacteria</taxon>
        <taxon>Enterobacterales</taxon>
        <taxon>Enterobacteriaceae</taxon>
        <taxon>Escherichia</taxon>
    </lineage>
</organism>
<dbReference type="SUPFAM" id="SSF82714">
    <property type="entry name" value="Multidrug efflux transporter AcrB TolC docking domain, DN and DC subdomains"/>
    <property type="match status" value="1"/>
</dbReference>
<evidence type="ECO:0000256" key="2">
    <source>
        <dbReference type="ARBA" id="ARBA00022989"/>
    </source>
</evidence>
<gene>
    <name evidence="3" type="ORF">G711_03508</name>
</gene>
<dbReference type="Gene3D" id="3.30.70.1440">
    <property type="entry name" value="Multidrug efflux transporter AcrB pore domain"/>
    <property type="match status" value="1"/>
</dbReference>